<feature type="compositionally biased region" description="Pro residues" evidence="1">
    <location>
        <begin position="191"/>
        <end position="202"/>
    </location>
</feature>
<proteinExistence type="predicted"/>
<gene>
    <name evidence="2" type="ORF">H0921_17220</name>
</gene>
<evidence type="ECO:0000313" key="3">
    <source>
        <dbReference type="Proteomes" id="UP000542342"/>
    </source>
</evidence>
<sequence>MSESAEVLSLAALAEWQAALSSYAETLAEGLAGIELELRRLSDWLEEQATYWKRMVRQREEEVTRARAELSQRQFPGWDGRVPDCTVQRKNLQRALARLEHAQTQVERVRRWQTRLPKIIDEIYRGAAHRLQRMLESTIPAALEDLHARRAALEAYTALEPAATSARASSGIPAKTEQDQGTGSTQAAAPSPTPAPVLPFPPENGEGP</sequence>
<evidence type="ECO:0000256" key="1">
    <source>
        <dbReference type="SAM" id="MobiDB-lite"/>
    </source>
</evidence>
<dbReference type="Proteomes" id="UP000542342">
    <property type="component" value="Unassembled WGS sequence"/>
</dbReference>
<protein>
    <submittedName>
        <fullName evidence="2">Uncharacterized protein</fullName>
    </submittedName>
</protein>
<organism evidence="2 3">
    <name type="scientific">Thermogemmata fonticola</name>
    <dbReference type="NCBI Taxonomy" id="2755323"/>
    <lineage>
        <taxon>Bacteria</taxon>
        <taxon>Pseudomonadati</taxon>
        <taxon>Planctomycetota</taxon>
        <taxon>Planctomycetia</taxon>
        <taxon>Gemmatales</taxon>
        <taxon>Gemmataceae</taxon>
        <taxon>Thermogemmata</taxon>
    </lineage>
</organism>
<dbReference type="RefSeq" id="WP_194539766.1">
    <property type="nucleotide sequence ID" value="NZ_JACEFB010000022.1"/>
</dbReference>
<dbReference type="EMBL" id="JACEFB010000022">
    <property type="protein sequence ID" value="MBA2227903.1"/>
    <property type="molecule type" value="Genomic_DNA"/>
</dbReference>
<accession>A0A7V9ADD0</accession>
<name>A0A7V9ADD0_9BACT</name>
<keyword evidence="3" id="KW-1185">Reference proteome</keyword>
<dbReference type="AlphaFoldDB" id="A0A7V9ADD0"/>
<comment type="caution">
    <text evidence="2">The sequence shown here is derived from an EMBL/GenBank/DDBJ whole genome shotgun (WGS) entry which is preliminary data.</text>
</comment>
<evidence type="ECO:0000313" key="2">
    <source>
        <dbReference type="EMBL" id="MBA2227903.1"/>
    </source>
</evidence>
<feature type="region of interest" description="Disordered" evidence="1">
    <location>
        <begin position="161"/>
        <end position="208"/>
    </location>
</feature>
<reference evidence="2 3" key="1">
    <citation type="submission" date="2020-07" db="EMBL/GenBank/DDBJ databases">
        <title>Thermogemmata thermophila gen. nov., sp. nov., a novel moderate thermophilic planctomycete from a Kamchatka hot spring.</title>
        <authorList>
            <person name="Elcheninov A.G."/>
            <person name="Podosokorskaya O.A."/>
            <person name="Kovaleva O.L."/>
            <person name="Novikov A."/>
            <person name="Bonch-Osmolovskaya E.A."/>
            <person name="Toshchakov S.V."/>
            <person name="Kublanov I.V."/>
        </authorList>
    </citation>
    <scope>NUCLEOTIDE SEQUENCE [LARGE SCALE GENOMIC DNA]</scope>
    <source>
        <strain evidence="2 3">2918</strain>
    </source>
</reference>